<dbReference type="EMBL" id="FRBX01000004">
    <property type="protein sequence ID" value="SHM85342.1"/>
    <property type="molecule type" value="Genomic_DNA"/>
</dbReference>
<evidence type="ECO:0000313" key="4">
    <source>
        <dbReference type="EMBL" id="SHM85342.1"/>
    </source>
</evidence>
<dbReference type="Proteomes" id="UP000184216">
    <property type="component" value="Unassembled WGS sequence"/>
</dbReference>
<accession>A0AB36P6A0</accession>
<protein>
    <submittedName>
        <fullName evidence="4">Por secretion system C-terminal sorting domain-containing protein</fullName>
    </submittedName>
</protein>
<reference evidence="4 5" key="2">
    <citation type="submission" date="2016-11" db="EMBL/GenBank/DDBJ databases">
        <authorList>
            <person name="Varghese N."/>
            <person name="Submissions S."/>
        </authorList>
    </citation>
    <scope>NUCLEOTIDE SEQUENCE [LARGE SCALE GENOMIC DNA]</scope>
    <source>
        <strain evidence="4 5">DSM 6368</strain>
    </source>
</reference>
<organism evidence="3 6">
    <name type="scientific">Flavobacterium pectinovorum</name>
    <dbReference type="NCBI Taxonomy" id="29533"/>
    <lineage>
        <taxon>Bacteria</taxon>
        <taxon>Pseudomonadati</taxon>
        <taxon>Bacteroidota</taxon>
        <taxon>Flavobacteriia</taxon>
        <taxon>Flavobacteriales</taxon>
        <taxon>Flavobacteriaceae</taxon>
        <taxon>Flavobacterium</taxon>
    </lineage>
</organism>
<name>A0AB36P6A0_9FLAO</name>
<dbReference type="AlphaFoldDB" id="A0AB36P6A0"/>
<dbReference type="InterPro" id="IPR026444">
    <property type="entry name" value="Secre_tail"/>
</dbReference>
<feature type="domain" description="Secretion system C-terminal sorting" evidence="2">
    <location>
        <begin position="177"/>
        <end position="247"/>
    </location>
</feature>
<dbReference type="Pfam" id="PF18962">
    <property type="entry name" value="Por_Secre_tail"/>
    <property type="match status" value="1"/>
</dbReference>
<evidence type="ECO:0000313" key="5">
    <source>
        <dbReference type="Proteomes" id="UP000184216"/>
    </source>
</evidence>
<dbReference type="Proteomes" id="UP000198431">
    <property type="component" value="Unassembled WGS sequence"/>
</dbReference>
<sequence>MKKTLLIAILLGFVKLQGQISLEHSYDNSLSNSVLYSNYSFSFNTESATYYYYFSSGDNSIKLYNENHSLYKSVSLPIPATGYISIYAPSDKLFNNDALIEFIVMISGSSNQMYLLNENGDVINNLGDRNRANIIKTNGGDFKLVTSKNDGNIIDVYALNGTLSTDQFNLLAKLSPFPNPTDSIINITIPEQVNKNADIKIFSATGKEVMSQRNNSDSNKISLDVSSLSSGIYIYKVENQTGKFIKK</sequence>
<dbReference type="EMBL" id="MUHB01000003">
    <property type="protein sequence ID" value="OXB07945.1"/>
    <property type="molecule type" value="Genomic_DNA"/>
</dbReference>
<evidence type="ECO:0000313" key="6">
    <source>
        <dbReference type="Proteomes" id="UP000198431"/>
    </source>
</evidence>
<evidence type="ECO:0000256" key="1">
    <source>
        <dbReference type="ARBA" id="ARBA00022729"/>
    </source>
</evidence>
<gene>
    <name evidence="3" type="ORF">B0A72_03540</name>
    <name evidence="4" type="ORF">SAMN05444387_3414</name>
</gene>
<keyword evidence="5" id="KW-1185">Reference proteome</keyword>
<proteinExistence type="predicted"/>
<dbReference type="NCBIfam" id="TIGR04183">
    <property type="entry name" value="Por_Secre_tail"/>
    <property type="match status" value="1"/>
</dbReference>
<reference evidence="3 6" key="1">
    <citation type="submission" date="2016-11" db="EMBL/GenBank/DDBJ databases">
        <title>Whole genomes of Flavobacteriaceae.</title>
        <authorList>
            <person name="Stine C."/>
            <person name="Li C."/>
            <person name="Tadesse D."/>
        </authorList>
    </citation>
    <scope>NUCLEOTIDE SEQUENCE [LARGE SCALE GENOMIC DNA]</scope>
    <source>
        <strain evidence="3 6">ATCC 19366</strain>
    </source>
</reference>
<evidence type="ECO:0000313" key="3">
    <source>
        <dbReference type="EMBL" id="OXB07945.1"/>
    </source>
</evidence>
<evidence type="ECO:0000259" key="2">
    <source>
        <dbReference type="Pfam" id="PF18962"/>
    </source>
</evidence>
<keyword evidence="1" id="KW-0732">Signal</keyword>
<dbReference type="RefSeq" id="WP_073396622.1">
    <property type="nucleotide sequence ID" value="NZ_FRBX01000004.1"/>
</dbReference>
<comment type="caution">
    <text evidence="3">The sequence shown here is derived from an EMBL/GenBank/DDBJ whole genome shotgun (WGS) entry which is preliminary data.</text>
</comment>